<evidence type="ECO:0000313" key="3">
    <source>
        <dbReference type="Proteomes" id="UP000663864"/>
    </source>
</evidence>
<proteinExistence type="predicted"/>
<accession>A0A815AWN4</accession>
<evidence type="ECO:0000313" key="2">
    <source>
        <dbReference type="EMBL" id="CAF1259927.1"/>
    </source>
</evidence>
<dbReference type="PANTHER" id="PTHR47272">
    <property type="entry name" value="DDE_TNP_1_7 DOMAIN-CONTAINING PROTEIN"/>
    <property type="match status" value="1"/>
</dbReference>
<feature type="domain" description="PiggyBac transposable element-derived protein" evidence="1">
    <location>
        <begin position="2"/>
        <end position="247"/>
    </location>
</feature>
<gene>
    <name evidence="2" type="ORF">ZHD862_LOCUS25848</name>
</gene>
<dbReference type="Proteomes" id="UP000663864">
    <property type="component" value="Unassembled WGS sequence"/>
</dbReference>
<protein>
    <recommendedName>
        <fullName evidence="1">PiggyBac transposable element-derived protein domain-containing protein</fullName>
    </recommendedName>
</protein>
<evidence type="ECO:0000259" key="1">
    <source>
        <dbReference type="Pfam" id="PF13843"/>
    </source>
</evidence>
<sequence length="249" mass="29184">MTGIYSFPKQRYFWSSDTRFESISSVMSRDRFLEIKKYLHVTDNSVQSNRTDINFDRANKVRPLLNIVKENFRKISKEEKLSIDEQIIPFKGKSIMKQHMPNKPNRWGYKMFLLVGGKSSICYDFIFYTGKNDKKKHGFCTDIVLDLCETVPRFINHKVYFDNYFTTIRLQVELRKLGIFAVGTVRPNRLIDLNIKSEKDLSKEGRGTMDHRVTDVEGVQLCVTRWYDNNVINCLSTLHGCEPIESAQR</sequence>
<reference evidence="2" key="1">
    <citation type="submission" date="2021-02" db="EMBL/GenBank/DDBJ databases">
        <authorList>
            <person name="Nowell W R."/>
        </authorList>
    </citation>
    <scope>NUCLEOTIDE SEQUENCE</scope>
</reference>
<dbReference type="Pfam" id="PF13843">
    <property type="entry name" value="DDE_Tnp_1_7"/>
    <property type="match status" value="1"/>
</dbReference>
<dbReference type="AlphaFoldDB" id="A0A815AWN4"/>
<dbReference type="EMBL" id="CAJNOT010001884">
    <property type="protein sequence ID" value="CAF1259927.1"/>
    <property type="molecule type" value="Genomic_DNA"/>
</dbReference>
<name>A0A815AWN4_9BILA</name>
<comment type="caution">
    <text evidence="2">The sequence shown here is derived from an EMBL/GenBank/DDBJ whole genome shotgun (WGS) entry which is preliminary data.</text>
</comment>
<organism evidence="2 3">
    <name type="scientific">Rotaria sordida</name>
    <dbReference type="NCBI Taxonomy" id="392033"/>
    <lineage>
        <taxon>Eukaryota</taxon>
        <taxon>Metazoa</taxon>
        <taxon>Spiralia</taxon>
        <taxon>Gnathifera</taxon>
        <taxon>Rotifera</taxon>
        <taxon>Eurotatoria</taxon>
        <taxon>Bdelloidea</taxon>
        <taxon>Philodinida</taxon>
        <taxon>Philodinidae</taxon>
        <taxon>Rotaria</taxon>
    </lineage>
</organism>
<dbReference type="InterPro" id="IPR029526">
    <property type="entry name" value="PGBD"/>
</dbReference>